<protein>
    <submittedName>
        <fullName evidence="1">Uncharacterized protein</fullName>
    </submittedName>
</protein>
<evidence type="ECO:0000313" key="2">
    <source>
        <dbReference type="Proteomes" id="UP000258016"/>
    </source>
</evidence>
<keyword evidence="2" id="KW-1185">Reference proteome</keyword>
<dbReference type="RefSeq" id="WP_117352046.1">
    <property type="nucleotide sequence ID" value="NZ_CP020083.1"/>
</dbReference>
<dbReference type="Proteomes" id="UP000258016">
    <property type="component" value="Chromosome"/>
</dbReference>
<evidence type="ECO:0000313" key="1">
    <source>
        <dbReference type="EMBL" id="ASR51344.1"/>
    </source>
</evidence>
<reference evidence="1 2" key="1">
    <citation type="submission" date="2017-03" db="EMBL/GenBank/DDBJ databases">
        <title>Complete genome sequence of Blastomonas fulva degrading microcsystin LR.</title>
        <authorList>
            <person name="Lee H.-g."/>
            <person name="Jin L."/>
            <person name="oh H.-M."/>
        </authorList>
    </citation>
    <scope>NUCLEOTIDE SEQUENCE [LARGE SCALE GENOMIC DNA]</scope>
    <source>
        <strain evidence="1 2">T2</strain>
    </source>
</reference>
<sequence>MNSAGPQHRPRRAMRGQPLLFLGTVVLLWCAARVIHHLPENPAQRAAPSALEFANSWQPAAVQQTHAQPVLAGALAMIGLPGPAPRTMAGLGALGPPQLRGRDAAASLDFDVAMAHHLAWVESLTASTGPSGRLRSPLIDAPLLIEPERAAQPPAGTGASAVGLSREKRWSVYGWSLLRQGGSDRTLAPGAQYGGSQAGLIVRYAPGQGPLAPVLYARAATALESGDDRSLALGMMTRPWGAVPVDLALERRFGLGQGQRDRFAAMLVAGGGAALERSSIWLDSFAQAGVVGLQDRQGFFDLQLLATRQVAVQDRHSLSLGGGLWAGGQQELDASGDKRWVHRVDLGPRASLALPVGDSQMTFALDWRQRIDGNAQPTSGAALTLSTGF</sequence>
<name>A0ABM6M623_9SPHN</name>
<proteinExistence type="predicted"/>
<accession>A0ABM6M623</accession>
<organism evidence="1 2">
    <name type="scientific">Blastomonas fulva</name>
    <dbReference type="NCBI Taxonomy" id="1550728"/>
    <lineage>
        <taxon>Bacteria</taxon>
        <taxon>Pseudomonadati</taxon>
        <taxon>Pseudomonadota</taxon>
        <taxon>Alphaproteobacteria</taxon>
        <taxon>Sphingomonadales</taxon>
        <taxon>Sphingomonadaceae</taxon>
        <taxon>Blastomonas</taxon>
    </lineage>
</organism>
<dbReference type="GeneID" id="303485435"/>
<dbReference type="EMBL" id="CP020083">
    <property type="protein sequence ID" value="ASR51344.1"/>
    <property type="molecule type" value="Genomic_DNA"/>
</dbReference>
<gene>
    <name evidence="1" type="ORF">B5J99_07610</name>
</gene>